<evidence type="ECO:0000313" key="2">
    <source>
        <dbReference type="Proteomes" id="UP001597068"/>
    </source>
</evidence>
<keyword evidence="2" id="KW-1185">Reference proteome</keyword>
<evidence type="ECO:0000313" key="1">
    <source>
        <dbReference type="EMBL" id="MFD0926506.1"/>
    </source>
</evidence>
<sequence>MAKQFTVATEELADIVADMARFDSDAEAVCRDADQTVTRLHGSWTGEAADAQRAAHEKWTHGAAEMRSAVADLRKAGDTAHTNYTAAVKANQEMWG</sequence>
<comment type="caution">
    <text evidence="1">The sequence shown here is derived from an EMBL/GenBank/DDBJ whole genome shotgun (WGS) entry which is preliminary data.</text>
</comment>
<dbReference type="InterPro" id="IPR010310">
    <property type="entry name" value="T7SS_ESAT-6-like"/>
</dbReference>
<proteinExistence type="predicted"/>
<organism evidence="1 2">
    <name type="scientific">Williamsia deligens</name>
    <dbReference type="NCBI Taxonomy" id="321325"/>
    <lineage>
        <taxon>Bacteria</taxon>
        <taxon>Bacillati</taxon>
        <taxon>Actinomycetota</taxon>
        <taxon>Actinomycetes</taxon>
        <taxon>Mycobacteriales</taxon>
        <taxon>Nocardiaceae</taxon>
        <taxon>Williamsia</taxon>
    </lineage>
</organism>
<accession>A0ABW3G7S6</accession>
<dbReference type="RefSeq" id="WP_253645622.1">
    <property type="nucleotide sequence ID" value="NZ_BAAAMO010000002.1"/>
</dbReference>
<dbReference type="InterPro" id="IPR036689">
    <property type="entry name" value="ESAT-6-like_sf"/>
</dbReference>
<dbReference type="EMBL" id="JBHTIL010000001">
    <property type="protein sequence ID" value="MFD0926506.1"/>
    <property type="molecule type" value="Genomic_DNA"/>
</dbReference>
<name>A0ABW3G7S6_9NOCA</name>
<reference evidence="2" key="1">
    <citation type="journal article" date="2019" name="Int. J. Syst. Evol. Microbiol.">
        <title>The Global Catalogue of Microorganisms (GCM) 10K type strain sequencing project: providing services to taxonomists for standard genome sequencing and annotation.</title>
        <authorList>
            <consortium name="The Broad Institute Genomics Platform"/>
            <consortium name="The Broad Institute Genome Sequencing Center for Infectious Disease"/>
            <person name="Wu L."/>
            <person name="Ma J."/>
        </authorList>
    </citation>
    <scope>NUCLEOTIDE SEQUENCE [LARGE SCALE GENOMIC DNA]</scope>
    <source>
        <strain evidence="2">CCUG 50873</strain>
    </source>
</reference>
<dbReference type="Proteomes" id="UP001597068">
    <property type="component" value="Unassembled WGS sequence"/>
</dbReference>
<dbReference type="SUPFAM" id="SSF140453">
    <property type="entry name" value="EsxAB dimer-like"/>
    <property type="match status" value="1"/>
</dbReference>
<protein>
    <submittedName>
        <fullName evidence="1">WXG100 family type VII secretion target</fullName>
    </submittedName>
</protein>
<dbReference type="Pfam" id="PF06013">
    <property type="entry name" value="WXG100"/>
    <property type="match status" value="1"/>
</dbReference>
<dbReference type="Gene3D" id="1.10.287.1060">
    <property type="entry name" value="ESAT-6-like"/>
    <property type="match status" value="1"/>
</dbReference>
<gene>
    <name evidence="1" type="ORF">ACFQ04_12250</name>
</gene>